<reference evidence="1" key="1">
    <citation type="submission" date="2021-02" db="EMBL/GenBank/DDBJ databases">
        <authorList>
            <consortium name="DOE Joint Genome Institute"/>
            <person name="Ahrendt S."/>
            <person name="Looney B.P."/>
            <person name="Miyauchi S."/>
            <person name="Morin E."/>
            <person name="Drula E."/>
            <person name="Courty P.E."/>
            <person name="Chicoki N."/>
            <person name="Fauchery L."/>
            <person name="Kohler A."/>
            <person name="Kuo A."/>
            <person name="Labutti K."/>
            <person name="Pangilinan J."/>
            <person name="Lipzen A."/>
            <person name="Riley R."/>
            <person name="Andreopoulos W."/>
            <person name="He G."/>
            <person name="Johnson J."/>
            <person name="Barry K.W."/>
            <person name="Grigoriev I.V."/>
            <person name="Nagy L."/>
            <person name="Hibbett D."/>
            <person name="Henrissat B."/>
            <person name="Matheny P.B."/>
            <person name="Labbe J."/>
            <person name="Martin F."/>
        </authorList>
    </citation>
    <scope>NUCLEOTIDE SEQUENCE</scope>
    <source>
        <strain evidence="1">FP105234-sp</strain>
    </source>
</reference>
<evidence type="ECO:0000313" key="1">
    <source>
        <dbReference type="EMBL" id="KAI0053478.1"/>
    </source>
</evidence>
<protein>
    <submittedName>
        <fullName evidence="1">Cytochrome P450</fullName>
    </submittedName>
</protein>
<dbReference type="EMBL" id="MU275840">
    <property type="protein sequence ID" value="KAI0053478.1"/>
    <property type="molecule type" value="Genomic_DNA"/>
</dbReference>
<keyword evidence="2" id="KW-1185">Reference proteome</keyword>
<gene>
    <name evidence="1" type="ORF">FA95DRAFT_1601115</name>
</gene>
<sequence length="295" mass="32463">MLFLLLQSVLAVGFGLVLVSFISYRIRQLPLRNLPGPPVVSWLTGNYKQLYQVRGGVFLEHICRTYGKVVRVTGLLGDATLLVSDAKACNSILLKEQDMFEESHWLLQTSRRVFGPGLLATIGAHHRKQRKLLNPVFSIKHVRLLLPLFRNVTAQLEQALEDVVAEGPLEVDMMEGGLELIAQGGLGYTFNTSAPQIRGTNTALRSSGTYRQCRNSSRSAIFSPSFQNIFLEISCGDTMSAAAKGIFEEKKALLARGDAETVSQVGEGRDILSILMLANMAASKEDRLQVEEILG</sequence>
<name>A0ACB8SBB7_9AGAM</name>
<reference evidence="1" key="2">
    <citation type="journal article" date="2022" name="New Phytol.">
        <title>Evolutionary transition to the ectomycorrhizal habit in the genomes of a hyperdiverse lineage of mushroom-forming fungi.</title>
        <authorList>
            <person name="Looney B."/>
            <person name="Miyauchi S."/>
            <person name="Morin E."/>
            <person name="Drula E."/>
            <person name="Courty P.E."/>
            <person name="Kohler A."/>
            <person name="Kuo A."/>
            <person name="LaButti K."/>
            <person name="Pangilinan J."/>
            <person name="Lipzen A."/>
            <person name="Riley R."/>
            <person name="Andreopoulos W."/>
            <person name="He G."/>
            <person name="Johnson J."/>
            <person name="Nolan M."/>
            <person name="Tritt A."/>
            <person name="Barry K.W."/>
            <person name="Grigoriev I.V."/>
            <person name="Nagy L.G."/>
            <person name="Hibbett D."/>
            <person name="Henrissat B."/>
            <person name="Matheny P.B."/>
            <person name="Labbe J."/>
            <person name="Martin F.M."/>
        </authorList>
    </citation>
    <scope>NUCLEOTIDE SEQUENCE</scope>
    <source>
        <strain evidence="1">FP105234-sp</strain>
    </source>
</reference>
<organism evidence="1 2">
    <name type="scientific">Auriscalpium vulgare</name>
    <dbReference type="NCBI Taxonomy" id="40419"/>
    <lineage>
        <taxon>Eukaryota</taxon>
        <taxon>Fungi</taxon>
        <taxon>Dikarya</taxon>
        <taxon>Basidiomycota</taxon>
        <taxon>Agaricomycotina</taxon>
        <taxon>Agaricomycetes</taxon>
        <taxon>Russulales</taxon>
        <taxon>Auriscalpiaceae</taxon>
        <taxon>Auriscalpium</taxon>
    </lineage>
</organism>
<proteinExistence type="predicted"/>
<dbReference type="Proteomes" id="UP000814033">
    <property type="component" value="Unassembled WGS sequence"/>
</dbReference>
<evidence type="ECO:0000313" key="2">
    <source>
        <dbReference type="Proteomes" id="UP000814033"/>
    </source>
</evidence>
<comment type="caution">
    <text evidence="1">The sequence shown here is derived from an EMBL/GenBank/DDBJ whole genome shotgun (WGS) entry which is preliminary data.</text>
</comment>
<accession>A0ACB8SBB7</accession>